<reference evidence="2 3" key="1">
    <citation type="journal article" date="2010" name="Stand. Genomic Sci.">
        <title>Complete genome sequence of Ferrimonas balearica type strain (PAT).</title>
        <authorList>
            <person name="Nolan M."/>
            <person name="Sikorski J."/>
            <person name="Davenport K."/>
            <person name="Lucas S."/>
            <person name="Glavina Del Rio T."/>
            <person name="Tice H."/>
            <person name="Cheng J."/>
            <person name="Goodwin L."/>
            <person name="Pitluck S."/>
            <person name="Liolios K."/>
            <person name="Ivanova N."/>
            <person name="Mavromatis K."/>
            <person name="Ovchinnikova G."/>
            <person name="Pati A."/>
            <person name="Chen A."/>
            <person name="Palaniappan K."/>
            <person name="Land M."/>
            <person name="Hauser L."/>
            <person name="Chang Y."/>
            <person name="Jeffries C."/>
            <person name="Tapia R."/>
            <person name="Brettin T."/>
            <person name="Detter J."/>
            <person name="Han C."/>
            <person name="Yasawong M."/>
            <person name="Rohde M."/>
            <person name="Tindall B."/>
            <person name="Goker M."/>
            <person name="Woyke T."/>
            <person name="Bristow J."/>
            <person name="Eisen J."/>
            <person name="Markowitz V."/>
            <person name="Hugenholtz P."/>
            <person name="Kyrpides N."/>
            <person name="Klenk H."/>
            <person name="Lapidus A."/>
        </authorList>
    </citation>
    <scope>NUCLEOTIDE SEQUENCE [LARGE SCALE GENOMIC DNA]</scope>
    <source>
        <strain evidence="3">DSM 9799 / CCM 4581 / KCTC 23876 / PAT</strain>
    </source>
</reference>
<keyword evidence="1" id="KW-0472">Membrane</keyword>
<dbReference type="STRING" id="550540.Fbal_3219"/>
<keyword evidence="3" id="KW-1185">Reference proteome</keyword>
<dbReference type="AlphaFoldDB" id="E1SVW7"/>
<keyword evidence="1" id="KW-0812">Transmembrane</keyword>
<keyword evidence="1" id="KW-1133">Transmembrane helix</keyword>
<dbReference type="EMBL" id="CP002209">
    <property type="protein sequence ID" value="ADN77418.1"/>
    <property type="molecule type" value="Genomic_DNA"/>
</dbReference>
<dbReference type="HOGENOM" id="CLU_3403636_0_0_6"/>
<dbReference type="Proteomes" id="UP000006683">
    <property type="component" value="Chromosome"/>
</dbReference>
<accession>E1SVW7</accession>
<gene>
    <name evidence="2" type="ordered locus">Fbal_3219</name>
</gene>
<evidence type="ECO:0000313" key="2">
    <source>
        <dbReference type="EMBL" id="ADN77418.1"/>
    </source>
</evidence>
<organism evidence="2 3">
    <name type="scientific">Ferrimonas balearica (strain DSM 9799 / CCM 4581 / KCTC 23876 / PAT)</name>
    <dbReference type="NCBI Taxonomy" id="550540"/>
    <lineage>
        <taxon>Bacteria</taxon>
        <taxon>Pseudomonadati</taxon>
        <taxon>Pseudomonadota</taxon>
        <taxon>Gammaproteobacteria</taxon>
        <taxon>Alteromonadales</taxon>
        <taxon>Ferrimonadaceae</taxon>
        <taxon>Ferrimonas</taxon>
    </lineage>
</organism>
<sequence>MTRGQHRWTVILVGMTVVLSSQGLLWYLLN</sequence>
<feature type="transmembrane region" description="Helical" evidence="1">
    <location>
        <begin position="7"/>
        <end position="29"/>
    </location>
</feature>
<protein>
    <submittedName>
        <fullName evidence="2">Uncharacterized protein</fullName>
    </submittedName>
</protein>
<dbReference type="KEGG" id="fbl:Fbal_3219"/>
<proteinExistence type="predicted"/>
<evidence type="ECO:0000313" key="3">
    <source>
        <dbReference type="Proteomes" id="UP000006683"/>
    </source>
</evidence>
<evidence type="ECO:0000256" key="1">
    <source>
        <dbReference type="SAM" id="Phobius"/>
    </source>
</evidence>
<name>E1SVW7_FERBD</name>